<dbReference type="SUPFAM" id="SSF51735">
    <property type="entry name" value="NAD(P)-binding Rossmann-fold domains"/>
    <property type="match status" value="1"/>
</dbReference>
<protein>
    <submittedName>
        <fullName evidence="1">Uncharacterized protein</fullName>
    </submittedName>
</protein>
<dbReference type="EMBL" id="OC856374">
    <property type="protein sequence ID" value="CAD7623660.1"/>
    <property type="molecule type" value="Genomic_DNA"/>
</dbReference>
<proteinExistence type="predicted"/>
<evidence type="ECO:0000313" key="1">
    <source>
        <dbReference type="EMBL" id="CAD7623660.1"/>
    </source>
</evidence>
<dbReference type="Gene3D" id="3.40.50.720">
    <property type="entry name" value="NAD(P)-binding Rossmann-like Domain"/>
    <property type="match status" value="1"/>
</dbReference>
<dbReference type="AlphaFoldDB" id="A0A7R9KKJ1"/>
<sequence>VKLFSALGANVVVTGLKDTDIQRVVKEAQALSPKGLKPLGLVADLTKMDQLTHLLVETVKSFGRLDVLVNNAGLYLLADVADPRYLDIFDAFEKVDTRAALQLIQSAVQYLEKTSGTVINVSSVLTKHPQKSMLAYEMAKQALELSTQLLSIELAQQHIRGAVQSHPLNQTDPIAVARYNKSVSHTPLGRIGVPMDLAKGVAFLASTDAEFITGQNVVIDGGLSYNLDSTFMITTK</sequence>
<dbReference type="PRINTS" id="PR00081">
    <property type="entry name" value="GDHRDH"/>
</dbReference>
<gene>
    <name evidence="1" type="ORF">OSB1V03_LOCUS4112</name>
</gene>
<evidence type="ECO:0000313" key="2">
    <source>
        <dbReference type="Proteomes" id="UP000759131"/>
    </source>
</evidence>
<accession>A0A7R9KKJ1</accession>
<feature type="non-terminal residue" evidence="1">
    <location>
        <position position="1"/>
    </location>
</feature>
<reference evidence="1" key="1">
    <citation type="submission" date="2020-11" db="EMBL/GenBank/DDBJ databases">
        <authorList>
            <person name="Tran Van P."/>
        </authorList>
    </citation>
    <scope>NUCLEOTIDE SEQUENCE</scope>
</reference>
<dbReference type="Pfam" id="PF13561">
    <property type="entry name" value="adh_short_C2"/>
    <property type="match status" value="1"/>
</dbReference>
<dbReference type="PANTHER" id="PTHR43975">
    <property type="entry name" value="ZGC:101858"/>
    <property type="match status" value="1"/>
</dbReference>
<dbReference type="InterPro" id="IPR002347">
    <property type="entry name" value="SDR_fam"/>
</dbReference>
<dbReference type="Proteomes" id="UP000759131">
    <property type="component" value="Unassembled WGS sequence"/>
</dbReference>
<organism evidence="1">
    <name type="scientific">Medioppia subpectinata</name>
    <dbReference type="NCBI Taxonomy" id="1979941"/>
    <lineage>
        <taxon>Eukaryota</taxon>
        <taxon>Metazoa</taxon>
        <taxon>Ecdysozoa</taxon>
        <taxon>Arthropoda</taxon>
        <taxon>Chelicerata</taxon>
        <taxon>Arachnida</taxon>
        <taxon>Acari</taxon>
        <taxon>Acariformes</taxon>
        <taxon>Sarcoptiformes</taxon>
        <taxon>Oribatida</taxon>
        <taxon>Brachypylina</taxon>
        <taxon>Oppioidea</taxon>
        <taxon>Oppiidae</taxon>
        <taxon>Medioppia</taxon>
    </lineage>
</organism>
<name>A0A7R9KKJ1_9ACAR</name>
<dbReference type="InterPro" id="IPR036291">
    <property type="entry name" value="NAD(P)-bd_dom_sf"/>
</dbReference>
<dbReference type="PANTHER" id="PTHR43975:SF2">
    <property type="entry name" value="EG:BACR7A4.14 PROTEIN-RELATED"/>
    <property type="match status" value="1"/>
</dbReference>
<dbReference type="PRINTS" id="PR00080">
    <property type="entry name" value="SDRFAMILY"/>
</dbReference>
<dbReference type="OrthoDB" id="1933717at2759"/>
<dbReference type="EMBL" id="CAJPIZ010001799">
    <property type="protein sequence ID" value="CAG2104090.1"/>
    <property type="molecule type" value="Genomic_DNA"/>
</dbReference>
<keyword evidence="2" id="KW-1185">Reference proteome</keyword>